<feature type="compositionally biased region" description="Basic and acidic residues" evidence="1">
    <location>
        <begin position="78"/>
        <end position="88"/>
    </location>
</feature>
<proteinExistence type="predicted"/>
<dbReference type="Proteomes" id="UP000716291">
    <property type="component" value="Unassembled WGS sequence"/>
</dbReference>
<dbReference type="EMBL" id="JAANQT010004001">
    <property type="protein sequence ID" value="KAG1300552.1"/>
    <property type="molecule type" value="Genomic_DNA"/>
</dbReference>
<evidence type="ECO:0000313" key="3">
    <source>
        <dbReference type="Proteomes" id="UP000716291"/>
    </source>
</evidence>
<evidence type="ECO:0000256" key="1">
    <source>
        <dbReference type="SAM" id="MobiDB-lite"/>
    </source>
</evidence>
<gene>
    <name evidence="2" type="ORF">G6F64_012591</name>
</gene>
<dbReference type="OrthoDB" id="2500246at2759"/>
<dbReference type="AlphaFoldDB" id="A0A9P6WWY0"/>
<accession>A0A9P6WWY0</accession>
<comment type="caution">
    <text evidence="2">The sequence shown here is derived from an EMBL/GenBank/DDBJ whole genome shotgun (WGS) entry which is preliminary data.</text>
</comment>
<evidence type="ECO:0000313" key="2">
    <source>
        <dbReference type="EMBL" id="KAG1300552.1"/>
    </source>
</evidence>
<keyword evidence="3" id="KW-1185">Reference proteome</keyword>
<feature type="region of interest" description="Disordered" evidence="1">
    <location>
        <begin position="63"/>
        <end position="88"/>
    </location>
</feature>
<name>A0A9P6WWY0_RHIOR</name>
<organism evidence="2 3">
    <name type="scientific">Rhizopus oryzae</name>
    <name type="common">Mucormycosis agent</name>
    <name type="synonym">Rhizopus arrhizus var. delemar</name>
    <dbReference type="NCBI Taxonomy" id="64495"/>
    <lineage>
        <taxon>Eukaryota</taxon>
        <taxon>Fungi</taxon>
        <taxon>Fungi incertae sedis</taxon>
        <taxon>Mucoromycota</taxon>
        <taxon>Mucoromycotina</taxon>
        <taxon>Mucoromycetes</taxon>
        <taxon>Mucorales</taxon>
        <taxon>Mucorineae</taxon>
        <taxon>Rhizopodaceae</taxon>
        <taxon>Rhizopus</taxon>
    </lineage>
</organism>
<protein>
    <submittedName>
        <fullName evidence="2">Uncharacterized protein</fullName>
    </submittedName>
</protein>
<sequence length="88" mass="9702">MRHSRRILLDLIWFYLHGGNPQGESGFGFAMFFNVISFIIKPMTVYTSVGNLQERGDPLGAGNWTEAPGAFPSGGYQDVRDADSAEFA</sequence>
<reference evidence="2" key="1">
    <citation type="journal article" date="2020" name="Microb. Genom.">
        <title>Genetic diversity of clinical and environmental Mucorales isolates obtained from an investigation of mucormycosis cases among solid organ transplant recipients.</title>
        <authorList>
            <person name="Nguyen M.H."/>
            <person name="Kaul D."/>
            <person name="Muto C."/>
            <person name="Cheng S.J."/>
            <person name="Richter R.A."/>
            <person name="Bruno V.M."/>
            <person name="Liu G."/>
            <person name="Beyhan S."/>
            <person name="Sundermann A.J."/>
            <person name="Mounaud S."/>
            <person name="Pasculle A.W."/>
            <person name="Nierman W.C."/>
            <person name="Driscoll E."/>
            <person name="Cumbie R."/>
            <person name="Clancy C.J."/>
            <person name="Dupont C.L."/>
        </authorList>
    </citation>
    <scope>NUCLEOTIDE SEQUENCE</scope>
    <source>
        <strain evidence="2">GL11</strain>
    </source>
</reference>